<organism evidence="2 3">
    <name type="scientific">Oceanospirillum sediminis</name>
    <dbReference type="NCBI Taxonomy" id="2760088"/>
    <lineage>
        <taxon>Bacteria</taxon>
        <taxon>Pseudomonadati</taxon>
        <taxon>Pseudomonadota</taxon>
        <taxon>Gammaproteobacteria</taxon>
        <taxon>Oceanospirillales</taxon>
        <taxon>Oceanospirillaceae</taxon>
        <taxon>Oceanospirillum</taxon>
    </lineage>
</organism>
<dbReference type="Pfam" id="PF12974">
    <property type="entry name" value="Phosphonate-bd"/>
    <property type="match status" value="1"/>
</dbReference>
<dbReference type="Gene3D" id="3.40.190.10">
    <property type="entry name" value="Periplasmic binding protein-like II"/>
    <property type="match status" value="2"/>
</dbReference>
<reference evidence="2 3" key="1">
    <citation type="submission" date="2020-08" db="EMBL/GenBank/DDBJ databases">
        <title>Oceanospirillum sp. nov. isolated from marine sediment.</title>
        <authorList>
            <person name="Ji X."/>
        </authorList>
    </citation>
    <scope>NUCLEOTIDE SEQUENCE [LARGE SCALE GENOMIC DNA]</scope>
    <source>
        <strain evidence="2 3">D5</strain>
    </source>
</reference>
<dbReference type="PANTHER" id="PTHR35841">
    <property type="entry name" value="PHOSPHONATES-BINDING PERIPLASMIC PROTEIN"/>
    <property type="match status" value="1"/>
</dbReference>
<keyword evidence="3" id="KW-1185">Reference proteome</keyword>
<dbReference type="RefSeq" id="WP_182810324.1">
    <property type="nucleotide sequence ID" value="NZ_JACJFM010000030.1"/>
</dbReference>
<evidence type="ECO:0000313" key="3">
    <source>
        <dbReference type="Proteomes" id="UP000565262"/>
    </source>
</evidence>
<gene>
    <name evidence="2" type="ORF">H4O21_18265</name>
</gene>
<feature type="signal peptide" evidence="1">
    <location>
        <begin position="1"/>
        <end position="18"/>
    </location>
</feature>
<evidence type="ECO:0000313" key="2">
    <source>
        <dbReference type="EMBL" id="MBB1488553.1"/>
    </source>
</evidence>
<accession>A0A839ISX7</accession>
<dbReference type="AlphaFoldDB" id="A0A839ISX7"/>
<sequence>MRTFFLASLLFFSSVSLAQQIITVGVVPQFPVKKLHSIWKPVLSQLEEETGLIFELKGSPDIPSFEKEFMAGEFDLAYMNPYHYIIASDIYTPMVRDIGRQLYGIIVVAKDSPIKTVADLDGETIALPAPNALGASLMTRAAMTNEYHIRYEPLYVKTHSSVYLNVALGKTAAGGGVQKTLSQQPEKIKNRLRVLYQTQKVAPHPLVANKSLSESTVKLIQQALLRMSQTKEGRALLSKVPFKMLGVADAQDYAPLRALNLAPFFQNHQ</sequence>
<dbReference type="EMBL" id="JACJFM010000030">
    <property type="protein sequence ID" value="MBB1488553.1"/>
    <property type="molecule type" value="Genomic_DNA"/>
</dbReference>
<comment type="caution">
    <text evidence="2">The sequence shown here is derived from an EMBL/GenBank/DDBJ whole genome shotgun (WGS) entry which is preliminary data.</text>
</comment>
<proteinExistence type="predicted"/>
<protein>
    <submittedName>
        <fullName evidence="2">Phosphate/phosphite/phosphonate ABC transporter substrate-binding protein</fullName>
    </submittedName>
</protein>
<name>A0A839ISX7_9GAMM</name>
<feature type="chain" id="PRO_5032499583" evidence="1">
    <location>
        <begin position="19"/>
        <end position="269"/>
    </location>
</feature>
<evidence type="ECO:0000256" key="1">
    <source>
        <dbReference type="SAM" id="SignalP"/>
    </source>
</evidence>
<keyword evidence="1" id="KW-0732">Signal</keyword>
<dbReference type="PANTHER" id="PTHR35841:SF1">
    <property type="entry name" value="PHOSPHONATES-BINDING PERIPLASMIC PROTEIN"/>
    <property type="match status" value="1"/>
</dbReference>
<dbReference type="Proteomes" id="UP000565262">
    <property type="component" value="Unassembled WGS sequence"/>
</dbReference>
<dbReference type="SUPFAM" id="SSF53850">
    <property type="entry name" value="Periplasmic binding protein-like II"/>
    <property type="match status" value="1"/>
</dbReference>